<protein>
    <submittedName>
        <fullName evidence="5">Oidioi.mRNA.OKI2018_I69.chr1.g2709.t1.cds</fullName>
    </submittedName>
    <submittedName>
        <fullName evidence="6">Oidioi.mRNA.OKI2018_I69.chr1.g2719.t1.cds</fullName>
    </submittedName>
</protein>
<dbReference type="SMART" id="SM00220">
    <property type="entry name" value="S_TKc"/>
    <property type="match status" value="1"/>
</dbReference>
<feature type="domain" description="Protein kinase" evidence="4">
    <location>
        <begin position="42"/>
        <end position="333"/>
    </location>
</feature>
<keyword evidence="7" id="KW-1185">Reference proteome</keyword>
<proteinExistence type="predicted"/>
<keyword evidence="1 3" id="KW-0547">Nucleotide-binding</keyword>
<feature type="binding site" evidence="3">
    <location>
        <position position="78"/>
    </location>
    <ligand>
        <name>ATP</name>
        <dbReference type="ChEBI" id="CHEBI:30616"/>
    </ligand>
</feature>
<dbReference type="InterPro" id="IPR050117">
    <property type="entry name" value="MAPK"/>
</dbReference>
<dbReference type="PROSITE" id="PS00107">
    <property type="entry name" value="PROTEIN_KINASE_ATP"/>
    <property type="match status" value="1"/>
</dbReference>
<sequence length="396" mass="46136">MELDLNQVQEALKLDNNDEDASMSAYETHHVKYGLWTVPQRYRDLKQLGCGAYAQVCSAFDRKYNKCVAMKKLTRPLKTVDYARRALRELKLMKHFCHENIISIIDVFTPLAYGPEDMEEIYFVVKKADGTLDQAIKTANQNNTKFDEETIQFLVYQMVRALKHIHSANVMHRDLKPDNIGVLEKDGIIQILDFGLARHVDDYMSGYVMARWYRAPEIILRWMRYNEKADIWSLACIFSEMMTGKPLFPVDCWQKLLDEIINLCGTPNDKFIDKIEGENIRKCIRGFTKVEKKDLRIIHTGFSDQAIDLIEKMLKIDPDERISVEEAIKHPFFGDLRDPPNEPTATPFVDNSEGHNLTIADLRNQIWTEIHTFEPRPLQSIYPEDFYSSDDEEIEQ</sequence>
<dbReference type="Proteomes" id="UP001158576">
    <property type="component" value="Chromosome 1"/>
</dbReference>
<dbReference type="PANTHER" id="PTHR24055">
    <property type="entry name" value="MITOGEN-ACTIVATED PROTEIN KINASE"/>
    <property type="match status" value="1"/>
</dbReference>
<evidence type="ECO:0000313" key="7">
    <source>
        <dbReference type="Proteomes" id="UP001158576"/>
    </source>
</evidence>
<dbReference type="Gene3D" id="1.10.510.10">
    <property type="entry name" value="Transferase(Phosphotransferase) domain 1"/>
    <property type="match status" value="1"/>
</dbReference>
<dbReference type="InterPro" id="IPR000719">
    <property type="entry name" value="Prot_kinase_dom"/>
</dbReference>
<dbReference type="InterPro" id="IPR017441">
    <property type="entry name" value="Protein_kinase_ATP_BS"/>
</dbReference>
<evidence type="ECO:0000313" key="5">
    <source>
        <dbReference type="EMBL" id="CAG5106148.1"/>
    </source>
</evidence>
<evidence type="ECO:0000256" key="1">
    <source>
        <dbReference type="ARBA" id="ARBA00022741"/>
    </source>
</evidence>
<accession>A0ABN7SWA5</accession>
<dbReference type="EMBL" id="OU015566">
    <property type="protein sequence ID" value="CAG5106148.1"/>
    <property type="molecule type" value="Genomic_DNA"/>
</dbReference>
<evidence type="ECO:0000313" key="6">
    <source>
        <dbReference type="EMBL" id="CAG5106166.1"/>
    </source>
</evidence>
<evidence type="ECO:0000259" key="4">
    <source>
        <dbReference type="PROSITE" id="PS50011"/>
    </source>
</evidence>
<dbReference type="SUPFAM" id="SSF56112">
    <property type="entry name" value="Protein kinase-like (PK-like)"/>
    <property type="match status" value="1"/>
</dbReference>
<dbReference type="PROSITE" id="PS50011">
    <property type="entry name" value="PROTEIN_KINASE_DOM"/>
    <property type="match status" value="1"/>
</dbReference>
<organism evidence="6 7">
    <name type="scientific">Oikopleura dioica</name>
    <name type="common">Tunicate</name>
    <dbReference type="NCBI Taxonomy" id="34765"/>
    <lineage>
        <taxon>Eukaryota</taxon>
        <taxon>Metazoa</taxon>
        <taxon>Chordata</taxon>
        <taxon>Tunicata</taxon>
        <taxon>Appendicularia</taxon>
        <taxon>Copelata</taxon>
        <taxon>Oikopleuridae</taxon>
        <taxon>Oikopleura</taxon>
    </lineage>
</organism>
<reference evidence="6 7" key="1">
    <citation type="submission" date="2021-04" db="EMBL/GenBank/DDBJ databases">
        <authorList>
            <person name="Bliznina A."/>
        </authorList>
    </citation>
    <scope>NUCLEOTIDE SEQUENCE [LARGE SCALE GENOMIC DNA]</scope>
</reference>
<dbReference type="Pfam" id="PF00069">
    <property type="entry name" value="Pkinase"/>
    <property type="match status" value="1"/>
</dbReference>
<evidence type="ECO:0000256" key="2">
    <source>
        <dbReference type="ARBA" id="ARBA00022840"/>
    </source>
</evidence>
<name>A0ABN7SWA5_OIKDI</name>
<evidence type="ECO:0000256" key="3">
    <source>
        <dbReference type="PROSITE-ProRule" id="PRU10141"/>
    </source>
</evidence>
<gene>
    <name evidence="5" type="ORF">OKIOD_LOCUS11474</name>
    <name evidence="6" type="ORF">OKIOD_LOCUS11484</name>
</gene>
<dbReference type="InterPro" id="IPR011009">
    <property type="entry name" value="Kinase-like_dom_sf"/>
</dbReference>
<dbReference type="EMBL" id="OU015566">
    <property type="protein sequence ID" value="CAG5106166.1"/>
    <property type="molecule type" value="Genomic_DNA"/>
</dbReference>
<keyword evidence="2 3" id="KW-0067">ATP-binding</keyword>
<dbReference type="Gene3D" id="3.30.200.20">
    <property type="entry name" value="Phosphorylase Kinase, domain 1"/>
    <property type="match status" value="1"/>
</dbReference>